<dbReference type="RefSeq" id="WP_136152697.1">
    <property type="nucleotide sequence ID" value="NZ_CP038810.1"/>
</dbReference>
<dbReference type="Proteomes" id="UP000296862">
    <property type="component" value="Chromosome"/>
</dbReference>
<dbReference type="KEGG" id="fsn:GS03_02319"/>
<gene>
    <name evidence="2" type="ORF">GS03_02319</name>
</gene>
<dbReference type="SUPFAM" id="SSF49464">
    <property type="entry name" value="Carboxypeptidase regulatory domain-like"/>
    <property type="match status" value="1"/>
</dbReference>
<name>A0A4P7PV05_9FLAO</name>
<evidence type="ECO:0000313" key="2">
    <source>
        <dbReference type="EMBL" id="QBZ98808.1"/>
    </source>
</evidence>
<keyword evidence="1" id="KW-0732">Signal</keyword>
<dbReference type="AlphaFoldDB" id="A0A4P7PV05"/>
<feature type="chain" id="PRO_5020666409" description="DUF5689 domain-containing protein" evidence="1">
    <location>
        <begin position="22"/>
        <end position="575"/>
    </location>
</feature>
<keyword evidence="3" id="KW-1185">Reference proteome</keyword>
<dbReference type="EMBL" id="CP038810">
    <property type="protein sequence ID" value="QBZ98808.1"/>
    <property type="molecule type" value="Genomic_DNA"/>
</dbReference>
<evidence type="ECO:0000313" key="3">
    <source>
        <dbReference type="Proteomes" id="UP000296862"/>
    </source>
</evidence>
<evidence type="ECO:0000256" key="1">
    <source>
        <dbReference type="SAM" id="SignalP"/>
    </source>
</evidence>
<evidence type="ECO:0008006" key="4">
    <source>
        <dbReference type="Google" id="ProtNLM"/>
    </source>
</evidence>
<accession>A0A4P7PV05</accession>
<organism evidence="2 3">
    <name type="scientific">Flavobacterium sangjuense</name>
    <dbReference type="NCBI Taxonomy" id="2518177"/>
    <lineage>
        <taxon>Bacteria</taxon>
        <taxon>Pseudomonadati</taxon>
        <taxon>Bacteroidota</taxon>
        <taxon>Flavobacteriia</taxon>
        <taxon>Flavobacteriales</taxon>
        <taxon>Flavobacteriaceae</taxon>
        <taxon>Flavobacterium</taxon>
    </lineage>
</organism>
<dbReference type="OrthoDB" id="973965at2"/>
<protein>
    <recommendedName>
        <fullName evidence="4">DUF5689 domain-containing protein</fullName>
    </recommendedName>
</protein>
<feature type="signal peptide" evidence="1">
    <location>
        <begin position="1"/>
        <end position="21"/>
    </location>
</feature>
<sequence>MKKIKILLGALLIIFAFVTCDLSENNGNFTDNFSEKFGNVVARSFTGQIVDINNHPIQNATVKIGSSTVQTDVNGVFIINSADVFEKFAYVTAKKSGYLDGSRSLVPTAGRNNVKIMLLTDTPLQTVQSGVESEVSLPSGTKVNFDGVFTDENGATYTGNVQVSMFHLTSSDENLNNLMPGMLYAENNNGNEVILKTFGMLNVTLRGSAGQKLNIANGYTADITIRIDDSQLASAPITIPLWYFDEVRGYWKQDGVATKVGNNYVGTVSHFSWWNCDAQFPTVRLTTTVVDSNGNPLTNVSVGLLPNGFTYTAYGNTNGSGQVSGLVPANTTMTVSVLDICGNSIYTGTIGPFTSDTILPNIVITSAMATPTVVQGTLLKCDSTNVTNGYVLMQYGATQSIAAVTGGTFSFSTVVCPSDNTFTLQGFDYDNLQTTGTINYTFTSPITNIGVLTACNTITQFISYQVDSNPPVFLLTGLHSGTTPPGGTGAQLYITSTNYFYLSGTTHVPGVYPSTAFQMSSEGIGISSSMPNTLQYNLSSFGAVGQYVDMTVNGTFSNSTGVHTLTVIAHVLRDY</sequence>
<dbReference type="InterPro" id="IPR008969">
    <property type="entry name" value="CarboxyPept-like_regulatory"/>
</dbReference>
<reference evidence="2 3" key="1">
    <citation type="submission" date="2019-04" db="EMBL/GenBank/DDBJ databases">
        <title>Flavobacterium sp. GS03.</title>
        <authorList>
            <person name="Kim H."/>
        </authorList>
    </citation>
    <scope>NUCLEOTIDE SEQUENCE [LARGE SCALE GENOMIC DNA]</scope>
    <source>
        <strain evidence="2 3">GS03</strain>
    </source>
</reference>
<dbReference type="Gene3D" id="2.60.40.1120">
    <property type="entry name" value="Carboxypeptidase-like, regulatory domain"/>
    <property type="match status" value="1"/>
</dbReference>
<proteinExistence type="predicted"/>